<evidence type="ECO:0000256" key="2">
    <source>
        <dbReference type="SAM" id="MobiDB-lite"/>
    </source>
</evidence>
<organism evidence="4 5">
    <name type="scientific">Phytophthora sojae (strain P6497)</name>
    <name type="common">Soybean stem and root rot agent</name>
    <name type="synonym">Phytophthora megasperma f. sp. glycines</name>
    <dbReference type="NCBI Taxonomy" id="1094619"/>
    <lineage>
        <taxon>Eukaryota</taxon>
        <taxon>Sar</taxon>
        <taxon>Stramenopiles</taxon>
        <taxon>Oomycota</taxon>
        <taxon>Peronosporomycetes</taxon>
        <taxon>Peronosporales</taxon>
        <taxon>Peronosporaceae</taxon>
        <taxon>Phytophthora</taxon>
    </lineage>
</organism>
<feature type="domain" description="HTH CENPB-type" evidence="3">
    <location>
        <begin position="54"/>
        <end position="127"/>
    </location>
</feature>
<feature type="compositionally biased region" description="Basic and acidic residues" evidence="2">
    <location>
        <begin position="141"/>
        <end position="150"/>
    </location>
</feature>
<evidence type="ECO:0000313" key="5">
    <source>
        <dbReference type="Proteomes" id="UP000002640"/>
    </source>
</evidence>
<proteinExistence type="predicted"/>
<evidence type="ECO:0000259" key="3">
    <source>
        <dbReference type="PROSITE" id="PS51253"/>
    </source>
</evidence>
<dbReference type="OMA" id="IHTWIEN"/>
<keyword evidence="1" id="KW-0238">DNA-binding</keyword>
<evidence type="ECO:0000313" key="4">
    <source>
        <dbReference type="EMBL" id="EGZ08998.1"/>
    </source>
</evidence>
<dbReference type="EMBL" id="JH159160">
    <property type="protein sequence ID" value="EGZ08998.1"/>
    <property type="molecule type" value="Genomic_DNA"/>
</dbReference>
<keyword evidence="5" id="KW-1185">Reference proteome</keyword>
<evidence type="ECO:0000256" key="1">
    <source>
        <dbReference type="ARBA" id="ARBA00023125"/>
    </source>
</evidence>
<dbReference type="SMR" id="G5A6P3"/>
<reference evidence="4 5" key="1">
    <citation type="journal article" date="2006" name="Science">
        <title>Phytophthora genome sequences uncover evolutionary origins and mechanisms of pathogenesis.</title>
        <authorList>
            <person name="Tyler B.M."/>
            <person name="Tripathy S."/>
            <person name="Zhang X."/>
            <person name="Dehal P."/>
            <person name="Jiang R.H."/>
            <person name="Aerts A."/>
            <person name="Arredondo F.D."/>
            <person name="Baxter L."/>
            <person name="Bensasson D."/>
            <person name="Beynon J.L."/>
            <person name="Chapman J."/>
            <person name="Damasceno C.M."/>
            <person name="Dorrance A.E."/>
            <person name="Dou D."/>
            <person name="Dickerman A.W."/>
            <person name="Dubchak I.L."/>
            <person name="Garbelotto M."/>
            <person name="Gijzen M."/>
            <person name="Gordon S.G."/>
            <person name="Govers F."/>
            <person name="Grunwald N.J."/>
            <person name="Huang W."/>
            <person name="Ivors K.L."/>
            <person name="Jones R.W."/>
            <person name="Kamoun S."/>
            <person name="Krampis K."/>
            <person name="Lamour K.H."/>
            <person name="Lee M.K."/>
            <person name="McDonald W.H."/>
            <person name="Medina M."/>
            <person name="Meijer H.J."/>
            <person name="Nordberg E.K."/>
            <person name="Maclean D.J."/>
            <person name="Ospina-Giraldo M.D."/>
            <person name="Morris P.F."/>
            <person name="Phuntumart V."/>
            <person name="Putnam N.H."/>
            <person name="Rash S."/>
            <person name="Rose J.K."/>
            <person name="Sakihama Y."/>
            <person name="Salamov A.A."/>
            <person name="Savidor A."/>
            <person name="Scheuring C.F."/>
            <person name="Smith B.M."/>
            <person name="Sobral B.W."/>
            <person name="Terry A."/>
            <person name="Torto-Alalibo T.A."/>
            <person name="Win J."/>
            <person name="Xu Z."/>
            <person name="Zhang H."/>
            <person name="Grigoriev I.V."/>
            <person name="Rokhsar D.S."/>
            <person name="Boore J.L."/>
        </authorList>
    </citation>
    <scope>NUCLEOTIDE SEQUENCE [LARGE SCALE GENOMIC DNA]</scope>
    <source>
        <strain evidence="4 5">P6497</strain>
    </source>
</reference>
<dbReference type="Proteomes" id="UP000002640">
    <property type="component" value="Unassembled WGS sequence"/>
</dbReference>
<dbReference type="SMART" id="SM00674">
    <property type="entry name" value="CENPB"/>
    <property type="match status" value="1"/>
</dbReference>
<dbReference type="GO" id="GO:0003677">
    <property type="term" value="F:DNA binding"/>
    <property type="evidence" value="ECO:0007669"/>
    <property type="project" value="UniProtKB-KW"/>
</dbReference>
<feature type="region of interest" description="Disordered" evidence="2">
    <location>
        <begin position="127"/>
        <end position="150"/>
    </location>
</feature>
<dbReference type="RefSeq" id="XP_009535631.1">
    <property type="nucleotide sequence ID" value="XM_009537336.1"/>
</dbReference>
<dbReference type="AlphaFoldDB" id="G5A6P3"/>
<dbReference type="KEGG" id="psoj:PHYSODRAFT_318794"/>
<gene>
    <name evidence="4" type="ORF">PHYSODRAFT_318794</name>
</gene>
<name>G5A6P3_PHYSP</name>
<dbReference type="PROSITE" id="PS51253">
    <property type="entry name" value="HTH_CENPB"/>
    <property type="match status" value="1"/>
</dbReference>
<dbReference type="SUPFAM" id="SSF46689">
    <property type="entry name" value="Homeodomain-like"/>
    <property type="match status" value="1"/>
</dbReference>
<dbReference type="InterPro" id="IPR006600">
    <property type="entry name" value="HTH_CenpB_DNA-bd_dom"/>
</dbReference>
<accession>G5A6P3</accession>
<dbReference type="Gene3D" id="1.10.10.60">
    <property type="entry name" value="Homeodomain-like"/>
    <property type="match status" value="1"/>
</dbReference>
<dbReference type="STRING" id="1094619.G5A6P3"/>
<dbReference type="InterPro" id="IPR009057">
    <property type="entry name" value="Homeodomain-like_sf"/>
</dbReference>
<dbReference type="GeneID" id="20644256"/>
<dbReference type="Pfam" id="PF03221">
    <property type="entry name" value="HTH_Tnp_Tc5"/>
    <property type="match status" value="1"/>
</dbReference>
<dbReference type="InParanoid" id="G5A6P3"/>
<protein>
    <recommendedName>
        <fullName evidence="3">HTH CENPB-type domain-containing protein</fullName>
    </recommendedName>
</protein>
<sequence>MTRPRTTGNDRGQRTYTPIPVDYRHKLKVLGKLAKGAEVGAVCDDGKGHLQNFRRSGDATIISADADIYIVLWLNTKRKEGCPVSAKMLELKALEVAADDGISRDVFSASYSWRRRFLRRHKLSIRARTRQGQTTPADAEAAQRDRPKSG</sequence>